<evidence type="ECO:0000256" key="7">
    <source>
        <dbReference type="ARBA" id="ARBA00023128"/>
    </source>
</evidence>
<keyword evidence="12" id="KW-1185">Reference proteome</keyword>
<dbReference type="EMBL" id="CAKOFQ010006812">
    <property type="protein sequence ID" value="CAH1973632.1"/>
    <property type="molecule type" value="Genomic_DNA"/>
</dbReference>
<keyword evidence="4" id="KW-0999">Mitochondrion inner membrane</keyword>
<keyword evidence="7" id="KW-0496">Mitochondrion</keyword>
<dbReference type="GO" id="GO:1990246">
    <property type="term" value="C:uniplex complex"/>
    <property type="evidence" value="ECO:0007669"/>
    <property type="project" value="TreeGrafter"/>
</dbReference>
<evidence type="ECO:0000256" key="4">
    <source>
        <dbReference type="ARBA" id="ARBA00022792"/>
    </source>
</evidence>
<evidence type="ECO:0000256" key="1">
    <source>
        <dbReference type="ARBA" id="ARBA00004273"/>
    </source>
</evidence>
<dbReference type="InterPro" id="IPR018247">
    <property type="entry name" value="EF_Hand_1_Ca_BS"/>
</dbReference>
<dbReference type="PROSITE" id="PS00018">
    <property type="entry name" value="EF_HAND_1"/>
    <property type="match status" value="1"/>
</dbReference>
<dbReference type="SUPFAM" id="SSF47473">
    <property type="entry name" value="EF-hand"/>
    <property type="match status" value="1"/>
</dbReference>
<dbReference type="InterPro" id="IPR039800">
    <property type="entry name" value="MICU1/2/3"/>
</dbReference>
<sequence length="440" mass="51931">MSSTIRKLFGAFNWNHFQILFSNMRRTKPRLYAIRVIGGATALTFLCVGGLSRNFYLVPSVSAKKGKHATEMKLTATEKRFIKFASTEHDGQLYMTPQDFLESVIHREPRPRIHRKILSDMEMHHIKDYTQTVEMGSTRLFRDIHQHGIISYVEYLFLLSILYKAHTRFEIAFNAFDRDGNGVVDLNEFCIIEKIFSDTWKERKEKVKVKEIEDEDSGEIDENEALHKEHNVATTLKLHFFGQDGTSVLSFDSFKKFMRDLQTELLEVEFLEFSRGFEFISEIEFMRLILRYSFLDINEFDEYLDDLLERIQEPIGITFREFKDFCDFLNSLDDFTYAIDFYMPVRKGIHTFDFQRAVKVSTGIDLSTHLVQAVFAIFASKDGLLDFDDFMDIARDRQKRVFQTHNKTYGWEGFKACVREEMNKTKTNPRWKDKLKHHKK</sequence>
<evidence type="ECO:0000256" key="3">
    <source>
        <dbReference type="ARBA" id="ARBA00022737"/>
    </source>
</evidence>
<dbReference type="PROSITE" id="PS50222">
    <property type="entry name" value="EF_HAND_2"/>
    <property type="match status" value="1"/>
</dbReference>
<evidence type="ECO:0000256" key="8">
    <source>
        <dbReference type="ARBA" id="ARBA00023136"/>
    </source>
</evidence>
<dbReference type="Gene3D" id="1.10.238.10">
    <property type="entry name" value="EF-hand"/>
    <property type="match status" value="1"/>
</dbReference>
<feature type="transmembrane region" description="Helical" evidence="9">
    <location>
        <begin position="32"/>
        <end position="51"/>
    </location>
</feature>
<feature type="domain" description="EF-hand" evidence="10">
    <location>
        <begin position="164"/>
        <end position="199"/>
    </location>
</feature>
<protein>
    <recommendedName>
        <fullName evidence="10">EF-hand domain-containing protein</fullName>
    </recommendedName>
</protein>
<dbReference type="Proteomes" id="UP001152888">
    <property type="component" value="Unassembled WGS sequence"/>
</dbReference>
<dbReference type="GO" id="GO:0005509">
    <property type="term" value="F:calcium ion binding"/>
    <property type="evidence" value="ECO:0007669"/>
    <property type="project" value="InterPro"/>
</dbReference>
<evidence type="ECO:0000313" key="11">
    <source>
        <dbReference type="EMBL" id="CAH1973632.1"/>
    </source>
</evidence>
<organism evidence="11 12">
    <name type="scientific">Acanthoscelides obtectus</name>
    <name type="common">Bean weevil</name>
    <name type="synonym">Bruchus obtectus</name>
    <dbReference type="NCBI Taxonomy" id="200917"/>
    <lineage>
        <taxon>Eukaryota</taxon>
        <taxon>Metazoa</taxon>
        <taxon>Ecdysozoa</taxon>
        <taxon>Arthropoda</taxon>
        <taxon>Hexapoda</taxon>
        <taxon>Insecta</taxon>
        <taxon>Pterygota</taxon>
        <taxon>Neoptera</taxon>
        <taxon>Endopterygota</taxon>
        <taxon>Coleoptera</taxon>
        <taxon>Polyphaga</taxon>
        <taxon>Cucujiformia</taxon>
        <taxon>Chrysomeloidea</taxon>
        <taxon>Chrysomelidae</taxon>
        <taxon>Bruchinae</taxon>
        <taxon>Bruchini</taxon>
        <taxon>Acanthoscelides</taxon>
    </lineage>
</organism>
<dbReference type="PANTHER" id="PTHR12294">
    <property type="entry name" value="EF HAND DOMAIN FAMILY A1,A2-RELATED"/>
    <property type="match status" value="1"/>
</dbReference>
<comment type="subcellular location">
    <subcellularLocation>
        <location evidence="1">Mitochondrion inner membrane</location>
    </subcellularLocation>
    <subcellularLocation>
        <location evidence="2">Mitochondrion intermembrane space</location>
    </subcellularLocation>
</comment>
<proteinExistence type="predicted"/>
<dbReference type="AlphaFoldDB" id="A0A9P0KGS5"/>
<dbReference type="OrthoDB" id="5859791at2759"/>
<keyword evidence="8 9" id="KW-0472">Membrane</keyword>
<keyword evidence="5" id="KW-0106">Calcium</keyword>
<keyword evidence="9" id="KW-1133">Transmembrane helix</keyword>
<dbReference type="PANTHER" id="PTHR12294:SF13">
    <property type="entry name" value="MITOCHONDRIAL CALCIUM UPTAKE 3, ISOFORM D"/>
    <property type="match status" value="1"/>
</dbReference>
<dbReference type="InterPro" id="IPR002048">
    <property type="entry name" value="EF_hand_dom"/>
</dbReference>
<comment type="caution">
    <text evidence="11">The sequence shown here is derived from an EMBL/GenBank/DDBJ whole genome shotgun (WGS) entry which is preliminary data.</text>
</comment>
<keyword evidence="9" id="KW-0812">Transmembrane</keyword>
<accession>A0A9P0KGS5</accession>
<gene>
    <name evidence="11" type="ORF">ACAOBT_LOCUS10667</name>
</gene>
<dbReference type="GO" id="GO:0051560">
    <property type="term" value="P:mitochondrial calcium ion homeostasis"/>
    <property type="evidence" value="ECO:0007669"/>
    <property type="project" value="TreeGrafter"/>
</dbReference>
<evidence type="ECO:0000256" key="5">
    <source>
        <dbReference type="ARBA" id="ARBA00022837"/>
    </source>
</evidence>
<dbReference type="GO" id="GO:0005758">
    <property type="term" value="C:mitochondrial intermembrane space"/>
    <property type="evidence" value="ECO:0007669"/>
    <property type="project" value="UniProtKB-SubCell"/>
</dbReference>
<evidence type="ECO:0000313" key="12">
    <source>
        <dbReference type="Proteomes" id="UP001152888"/>
    </source>
</evidence>
<evidence type="ECO:0000259" key="10">
    <source>
        <dbReference type="PROSITE" id="PS50222"/>
    </source>
</evidence>
<reference evidence="11" key="1">
    <citation type="submission" date="2022-03" db="EMBL/GenBank/DDBJ databases">
        <authorList>
            <person name="Sayadi A."/>
        </authorList>
    </citation>
    <scope>NUCLEOTIDE SEQUENCE</scope>
</reference>
<keyword evidence="3" id="KW-0677">Repeat</keyword>
<dbReference type="InterPro" id="IPR011992">
    <property type="entry name" value="EF-hand-dom_pair"/>
</dbReference>
<name>A0A9P0KGS5_ACAOB</name>
<evidence type="ECO:0000256" key="6">
    <source>
        <dbReference type="ARBA" id="ARBA00022946"/>
    </source>
</evidence>
<evidence type="ECO:0000256" key="9">
    <source>
        <dbReference type="SAM" id="Phobius"/>
    </source>
</evidence>
<dbReference type="GO" id="GO:0036444">
    <property type="term" value="P:calcium import into the mitochondrion"/>
    <property type="evidence" value="ECO:0007669"/>
    <property type="project" value="TreeGrafter"/>
</dbReference>
<keyword evidence="6" id="KW-0809">Transit peptide</keyword>
<evidence type="ECO:0000256" key="2">
    <source>
        <dbReference type="ARBA" id="ARBA00004569"/>
    </source>
</evidence>